<dbReference type="PANTHER" id="PTHR24238:SF47">
    <property type="entry name" value="ECDYSTEROIDS_DOPAMINE RECEPTOR-RELATED"/>
    <property type="match status" value="1"/>
</dbReference>
<protein>
    <recommendedName>
        <fullName evidence="10">G-protein coupled receptors family 1 profile domain-containing protein</fullName>
    </recommendedName>
</protein>
<evidence type="ECO:0000256" key="3">
    <source>
        <dbReference type="ARBA" id="ARBA00022989"/>
    </source>
</evidence>
<dbReference type="AlphaFoldDB" id="A0AAE0WDV3"/>
<evidence type="ECO:0000256" key="8">
    <source>
        <dbReference type="RuleBase" id="RU000688"/>
    </source>
</evidence>
<feature type="transmembrane region" description="Helical" evidence="9">
    <location>
        <begin position="506"/>
        <end position="529"/>
    </location>
</feature>
<proteinExistence type="inferred from homology"/>
<dbReference type="InterPro" id="IPR017452">
    <property type="entry name" value="GPCR_Rhodpsn_7TM"/>
</dbReference>
<evidence type="ECO:0000256" key="7">
    <source>
        <dbReference type="ARBA" id="ARBA00023224"/>
    </source>
</evidence>
<evidence type="ECO:0000313" key="11">
    <source>
        <dbReference type="EMBL" id="KAK3611668.1"/>
    </source>
</evidence>
<evidence type="ECO:0000259" key="10">
    <source>
        <dbReference type="PROSITE" id="PS50262"/>
    </source>
</evidence>
<sequence length="548" mass="61844">NIKRVEVGMAEFSSPSSSILHDPGKYFTNDVSTSPTSLLHASTLSLESNFIINEDGLTDEDLDASLMSTLMPLTIFIAVEASVGLVGNILILYIYLCKYSKSNFRYFVLFLACIDLTSCLTTLPAEIYVQINWYTLEHEWICKLKSYFNIFTAWGSGEILFLIAFDRYRKVCRPLGSQIPVSLARKSGFCALLIASIAALPIAFLWGKQTYTMHYKELKIEVSICEKSDKYENTLYPLIYIIITYSAPLGLLMLAAATFNILVVRKVFCNLQPVQNIKESCYTSQENTKDDSGACLQNKSNSLLIEKEESPVTHKQRYIEQGGGEAPISTISGNTITESFDEHSEFDFYGNIVSAIESKEFSQTSKTEVRENFKIRSNNVFNNCNTIFGCDVRKEVETNNINLKNNTQLQKEQKTSCMAKHLLGKRADQPQESSIKSLTSSSINVSSSSLSAMNDNSFHSRVRKKTIIMLILTSVFVVTTILYVILLSLIANEGTFLQNLSNNQKVFFFFFLRLYFVNSVINPILYGMLDPRFRQGLKSLVCSYEQTR</sequence>
<comment type="caution">
    <text evidence="11">The sequence shown here is derived from an EMBL/GenBank/DDBJ whole genome shotgun (WGS) entry which is preliminary data.</text>
</comment>
<keyword evidence="4 8" id="KW-0297">G-protein coupled receptor</keyword>
<evidence type="ECO:0000256" key="1">
    <source>
        <dbReference type="ARBA" id="ARBA00004141"/>
    </source>
</evidence>
<dbReference type="InterPro" id="IPR000276">
    <property type="entry name" value="GPCR_Rhodpsn"/>
</dbReference>
<evidence type="ECO:0000256" key="5">
    <source>
        <dbReference type="ARBA" id="ARBA00023136"/>
    </source>
</evidence>
<comment type="subcellular location">
    <subcellularLocation>
        <location evidence="1">Membrane</location>
        <topology evidence="1">Multi-pass membrane protein</topology>
    </subcellularLocation>
</comment>
<dbReference type="Gene3D" id="1.20.1070.10">
    <property type="entry name" value="Rhodopsin 7-helix transmembrane proteins"/>
    <property type="match status" value="2"/>
</dbReference>
<feature type="transmembrane region" description="Helical" evidence="9">
    <location>
        <begin position="70"/>
        <end position="95"/>
    </location>
</feature>
<keyword evidence="7 8" id="KW-0807">Transducer</keyword>
<evidence type="ECO:0000256" key="6">
    <source>
        <dbReference type="ARBA" id="ARBA00023170"/>
    </source>
</evidence>
<feature type="transmembrane region" description="Helical" evidence="9">
    <location>
        <begin position="238"/>
        <end position="263"/>
    </location>
</feature>
<feature type="non-terminal residue" evidence="11">
    <location>
        <position position="1"/>
    </location>
</feature>
<keyword evidence="5 9" id="KW-0472">Membrane</keyword>
<keyword evidence="3 9" id="KW-1133">Transmembrane helix</keyword>
<reference evidence="11" key="1">
    <citation type="journal article" date="2021" name="Genome Biol. Evol.">
        <title>A High-Quality Reference Genome for a Parasitic Bivalve with Doubly Uniparental Inheritance (Bivalvia: Unionida).</title>
        <authorList>
            <person name="Smith C.H."/>
        </authorList>
    </citation>
    <scope>NUCLEOTIDE SEQUENCE</scope>
    <source>
        <strain evidence="11">CHS0354</strain>
    </source>
</reference>
<feature type="transmembrane region" description="Helical" evidence="9">
    <location>
        <begin position="189"/>
        <end position="207"/>
    </location>
</feature>
<dbReference type="SUPFAM" id="SSF81321">
    <property type="entry name" value="Family A G protein-coupled receptor-like"/>
    <property type="match status" value="1"/>
</dbReference>
<organism evidence="11 12">
    <name type="scientific">Potamilus streckersoni</name>
    <dbReference type="NCBI Taxonomy" id="2493646"/>
    <lineage>
        <taxon>Eukaryota</taxon>
        <taxon>Metazoa</taxon>
        <taxon>Spiralia</taxon>
        <taxon>Lophotrochozoa</taxon>
        <taxon>Mollusca</taxon>
        <taxon>Bivalvia</taxon>
        <taxon>Autobranchia</taxon>
        <taxon>Heteroconchia</taxon>
        <taxon>Palaeoheterodonta</taxon>
        <taxon>Unionida</taxon>
        <taxon>Unionoidea</taxon>
        <taxon>Unionidae</taxon>
        <taxon>Ambleminae</taxon>
        <taxon>Lampsilini</taxon>
        <taxon>Potamilus</taxon>
    </lineage>
</organism>
<feature type="domain" description="G-protein coupled receptors family 1 profile" evidence="10">
    <location>
        <begin position="87"/>
        <end position="526"/>
    </location>
</feature>
<dbReference type="PANTHER" id="PTHR24238">
    <property type="entry name" value="G-PROTEIN COUPLED RECEPTOR"/>
    <property type="match status" value="1"/>
</dbReference>
<name>A0AAE0WDV3_9BIVA</name>
<dbReference type="EMBL" id="JAEAOA010000741">
    <property type="protein sequence ID" value="KAK3611668.1"/>
    <property type="molecule type" value="Genomic_DNA"/>
</dbReference>
<feature type="transmembrane region" description="Helical" evidence="9">
    <location>
        <begin position="107"/>
        <end position="127"/>
    </location>
</feature>
<gene>
    <name evidence="11" type="ORF">CHS0354_012040</name>
</gene>
<comment type="similarity">
    <text evidence="8">Belongs to the G-protein coupled receptor 1 family.</text>
</comment>
<dbReference type="CDD" id="cd00637">
    <property type="entry name" value="7tm_classA_rhodopsin-like"/>
    <property type="match status" value="1"/>
</dbReference>
<keyword evidence="2 8" id="KW-0812">Transmembrane</keyword>
<dbReference type="GO" id="GO:0004930">
    <property type="term" value="F:G protein-coupled receptor activity"/>
    <property type="evidence" value="ECO:0007669"/>
    <property type="project" value="UniProtKB-KW"/>
</dbReference>
<evidence type="ECO:0000313" key="12">
    <source>
        <dbReference type="Proteomes" id="UP001195483"/>
    </source>
</evidence>
<dbReference type="Pfam" id="PF00001">
    <property type="entry name" value="7tm_1"/>
    <property type="match status" value="1"/>
</dbReference>
<dbReference type="PRINTS" id="PR00237">
    <property type="entry name" value="GPCRRHODOPSN"/>
</dbReference>
<reference evidence="11" key="2">
    <citation type="journal article" date="2021" name="Genome Biol. Evol.">
        <title>Developing a high-quality reference genome for a parasitic bivalve with doubly uniparental inheritance (Bivalvia: Unionida).</title>
        <authorList>
            <person name="Smith C.H."/>
        </authorList>
    </citation>
    <scope>NUCLEOTIDE SEQUENCE</scope>
    <source>
        <strain evidence="11">CHS0354</strain>
        <tissue evidence="11">Mantle</tissue>
    </source>
</reference>
<evidence type="ECO:0000256" key="4">
    <source>
        <dbReference type="ARBA" id="ARBA00023040"/>
    </source>
</evidence>
<dbReference type="PROSITE" id="PS00237">
    <property type="entry name" value="G_PROTEIN_RECEP_F1_1"/>
    <property type="match status" value="1"/>
</dbReference>
<keyword evidence="6 8" id="KW-0675">Receptor</keyword>
<reference evidence="11" key="3">
    <citation type="submission" date="2023-05" db="EMBL/GenBank/DDBJ databases">
        <authorList>
            <person name="Smith C.H."/>
        </authorList>
    </citation>
    <scope>NUCLEOTIDE SEQUENCE</scope>
    <source>
        <strain evidence="11">CHS0354</strain>
        <tissue evidence="11">Mantle</tissue>
    </source>
</reference>
<evidence type="ECO:0000256" key="9">
    <source>
        <dbReference type="SAM" id="Phobius"/>
    </source>
</evidence>
<dbReference type="Proteomes" id="UP001195483">
    <property type="component" value="Unassembled WGS sequence"/>
</dbReference>
<evidence type="ECO:0000256" key="2">
    <source>
        <dbReference type="ARBA" id="ARBA00022692"/>
    </source>
</evidence>
<accession>A0AAE0WDV3</accession>
<dbReference type="GO" id="GO:0016020">
    <property type="term" value="C:membrane"/>
    <property type="evidence" value="ECO:0007669"/>
    <property type="project" value="UniProtKB-SubCell"/>
</dbReference>
<dbReference type="PROSITE" id="PS50262">
    <property type="entry name" value="G_PROTEIN_RECEP_F1_2"/>
    <property type="match status" value="1"/>
</dbReference>
<feature type="transmembrane region" description="Helical" evidence="9">
    <location>
        <begin position="147"/>
        <end position="168"/>
    </location>
</feature>
<feature type="transmembrane region" description="Helical" evidence="9">
    <location>
        <begin position="467"/>
        <end position="486"/>
    </location>
</feature>
<keyword evidence="12" id="KW-1185">Reference proteome</keyword>